<dbReference type="InterPro" id="IPR050471">
    <property type="entry name" value="AB_hydrolase"/>
</dbReference>
<evidence type="ECO:0000313" key="2">
    <source>
        <dbReference type="EMBL" id="KAF2150968.1"/>
    </source>
</evidence>
<dbReference type="InterPro" id="IPR029058">
    <property type="entry name" value="AB_hydrolase_fold"/>
</dbReference>
<name>A0A9P4IW02_9PEZI</name>
<proteinExistence type="predicted"/>
<keyword evidence="2" id="KW-0378">Hydrolase</keyword>
<dbReference type="InterPro" id="IPR000073">
    <property type="entry name" value="AB_hydrolase_1"/>
</dbReference>
<dbReference type="PANTHER" id="PTHR43433:SF5">
    <property type="entry name" value="AB HYDROLASE-1 DOMAIN-CONTAINING PROTEIN"/>
    <property type="match status" value="1"/>
</dbReference>
<dbReference type="Proteomes" id="UP000799439">
    <property type="component" value="Unassembled WGS sequence"/>
</dbReference>
<keyword evidence="3" id="KW-1185">Reference proteome</keyword>
<evidence type="ECO:0000313" key="3">
    <source>
        <dbReference type="Proteomes" id="UP000799439"/>
    </source>
</evidence>
<accession>A0A9P4IW02</accession>
<dbReference type="Pfam" id="PF00561">
    <property type="entry name" value="Abhydrolase_1"/>
    <property type="match status" value="1"/>
</dbReference>
<evidence type="ECO:0000259" key="1">
    <source>
        <dbReference type="Pfam" id="PF00561"/>
    </source>
</evidence>
<dbReference type="OrthoDB" id="19657at2759"/>
<protein>
    <submittedName>
        <fullName evidence="2">Alpha/beta hydrolase-like protein</fullName>
    </submittedName>
</protein>
<gene>
    <name evidence="2" type="ORF">K461DRAFT_279748</name>
</gene>
<reference evidence="2" key="1">
    <citation type="journal article" date="2020" name="Stud. Mycol.">
        <title>101 Dothideomycetes genomes: a test case for predicting lifestyles and emergence of pathogens.</title>
        <authorList>
            <person name="Haridas S."/>
            <person name="Albert R."/>
            <person name="Binder M."/>
            <person name="Bloem J."/>
            <person name="Labutti K."/>
            <person name="Salamov A."/>
            <person name="Andreopoulos B."/>
            <person name="Baker S."/>
            <person name="Barry K."/>
            <person name="Bills G."/>
            <person name="Bluhm B."/>
            <person name="Cannon C."/>
            <person name="Castanera R."/>
            <person name="Culley D."/>
            <person name="Daum C."/>
            <person name="Ezra D."/>
            <person name="Gonzalez J."/>
            <person name="Henrissat B."/>
            <person name="Kuo A."/>
            <person name="Liang C."/>
            <person name="Lipzen A."/>
            <person name="Lutzoni F."/>
            <person name="Magnuson J."/>
            <person name="Mondo S."/>
            <person name="Nolan M."/>
            <person name="Ohm R."/>
            <person name="Pangilinan J."/>
            <person name="Park H.-J."/>
            <person name="Ramirez L."/>
            <person name="Alfaro M."/>
            <person name="Sun H."/>
            <person name="Tritt A."/>
            <person name="Yoshinaga Y."/>
            <person name="Zwiers L.-H."/>
            <person name="Turgeon B."/>
            <person name="Goodwin S."/>
            <person name="Spatafora J."/>
            <person name="Crous P."/>
            <person name="Grigoriev I."/>
        </authorList>
    </citation>
    <scope>NUCLEOTIDE SEQUENCE</scope>
    <source>
        <strain evidence="2">CBS 260.36</strain>
    </source>
</reference>
<dbReference type="EMBL" id="ML996088">
    <property type="protein sequence ID" value="KAF2150968.1"/>
    <property type="molecule type" value="Genomic_DNA"/>
</dbReference>
<comment type="caution">
    <text evidence="2">The sequence shown here is derived from an EMBL/GenBank/DDBJ whole genome shotgun (WGS) entry which is preliminary data.</text>
</comment>
<dbReference type="PANTHER" id="PTHR43433">
    <property type="entry name" value="HYDROLASE, ALPHA/BETA FOLD FAMILY PROTEIN"/>
    <property type="match status" value="1"/>
</dbReference>
<organism evidence="2 3">
    <name type="scientific">Myriangium duriaei CBS 260.36</name>
    <dbReference type="NCBI Taxonomy" id="1168546"/>
    <lineage>
        <taxon>Eukaryota</taxon>
        <taxon>Fungi</taxon>
        <taxon>Dikarya</taxon>
        <taxon>Ascomycota</taxon>
        <taxon>Pezizomycotina</taxon>
        <taxon>Dothideomycetes</taxon>
        <taxon>Dothideomycetidae</taxon>
        <taxon>Myriangiales</taxon>
        <taxon>Myriangiaceae</taxon>
        <taxon>Myriangium</taxon>
    </lineage>
</organism>
<dbReference type="GO" id="GO:0016787">
    <property type="term" value="F:hydrolase activity"/>
    <property type="evidence" value="ECO:0007669"/>
    <property type="project" value="UniProtKB-KW"/>
</dbReference>
<feature type="domain" description="AB hydrolase-1" evidence="1">
    <location>
        <begin position="53"/>
        <end position="313"/>
    </location>
</feature>
<sequence length="338" mass="38012">MPLTPAELEAHPEFPHIFWDLKPTKKGISRVASDRGGPHDIAWEVHGHGPVHIVWIMGLGAFKEAWQRQTKDFGHINGSTYSCLILDNRGIGQSSKPVTRYSTSDMAQDVYEILAHLQWNAKPRSVNVVGISMGGMIAQELAWLAPEMVASLNLISTAPRIVNTVGWVENLRNRINLFVPKSVERQIEMTKHNMYSEEWLDRPDETEAVVRPFPTNGDRFGAGEVAKRKDPERFSRLGFVCQAVAAGWHHKSPEQLGELGDKVGRERICIVHGTQDKMLVFKHAEMLLEDLGGEQRGVTKFFYEGQGHVIPIEKRKEFFDIIAGMCRKGQDENAKSGI</sequence>
<dbReference type="SUPFAM" id="SSF53474">
    <property type="entry name" value="alpha/beta-Hydrolases"/>
    <property type="match status" value="1"/>
</dbReference>
<dbReference type="AlphaFoldDB" id="A0A9P4IW02"/>
<dbReference type="Gene3D" id="3.40.50.1820">
    <property type="entry name" value="alpha/beta hydrolase"/>
    <property type="match status" value="1"/>
</dbReference>